<dbReference type="Pfam" id="PF01381">
    <property type="entry name" value="HTH_3"/>
    <property type="match status" value="1"/>
</dbReference>
<evidence type="ECO:0000313" key="4">
    <source>
        <dbReference type="Proteomes" id="UP000032250"/>
    </source>
</evidence>
<dbReference type="PANTHER" id="PTHR46558">
    <property type="entry name" value="TRACRIPTIONAL REGULATORY PROTEIN-RELATED-RELATED"/>
    <property type="match status" value="1"/>
</dbReference>
<comment type="caution">
    <text evidence="3">The sequence shown here is derived from an EMBL/GenBank/DDBJ whole genome shotgun (WGS) entry which is preliminary data.</text>
</comment>
<organism evidence="3 4">
    <name type="scientific">Clostridium botulinum B2 450</name>
    <dbReference type="NCBI Taxonomy" id="1379739"/>
    <lineage>
        <taxon>Bacteria</taxon>
        <taxon>Bacillati</taxon>
        <taxon>Bacillota</taxon>
        <taxon>Clostridia</taxon>
        <taxon>Eubacteriales</taxon>
        <taxon>Clostridiaceae</taxon>
        <taxon>Clostridium</taxon>
    </lineage>
</organism>
<dbReference type="SMART" id="SM00530">
    <property type="entry name" value="HTH_XRE"/>
    <property type="match status" value="1"/>
</dbReference>
<dbReference type="PANTHER" id="PTHR46558:SF11">
    <property type="entry name" value="HTH-TYPE TRANSCRIPTIONAL REGULATOR XRE"/>
    <property type="match status" value="1"/>
</dbReference>
<feature type="domain" description="HTH cro/C1-type" evidence="2">
    <location>
        <begin position="6"/>
        <end position="60"/>
    </location>
</feature>
<evidence type="ECO:0000313" key="3">
    <source>
        <dbReference type="EMBL" id="KIS24909.1"/>
    </source>
</evidence>
<dbReference type="HOGENOM" id="CLU_066192_4_0_9"/>
<name>A0A0D1AP08_CLOBO</name>
<gene>
    <name evidence="3" type="ORF">N495_15485</name>
</gene>
<dbReference type="InterPro" id="IPR001387">
    <property type="entry name" value="Cro/C1-type_HTH"/>
</dbReference>
<dbReference type="Gene3D" id="1.10.260.40">
    <property type="entry name" value="lambda repressor-like DNA-binding domains"/>
    <property type="match status" value="1"/>
</dbReference>
<protein>
    <submittedName>
        <fullName evidence="3">Transcriptional regulator</fullName>
    </submittedName>
</protein>
<dbReference type="OrthoDB" id="9811208at2"/>
<keyword evidence="1" id="KW-0238">DNA-binding</keyword>
<accession>A0A0D1AP08</accession>
<dbReference type="EMBL" id="JXSU01000007">
    <property type="protein sequence ID" value="KIS24909.1"/>
    <property type="molecule type" value="Genomic_DNA"/>
</dbReference>
<dbReference type="InterPro" id="IPR010982">
    <property type="entry name" value="Lambda_DNA-bd_dom_sf"/>
</dbReference>
<sequence length="134" mass="15472">MLGDKIKKLRKSKNITQEELGKNIGVTTSMVGMYETNARKPSYEVLIKIAEFFSVSTDFLLNTEEKLDMTLDSVKKIHNMVKEATEKYGIEEVTEKQENKIKTLAAHFEGEEFTDEDVEDIENFIKFIISKKKK</sequence>
<dbReference type="PATRIC" id="fig|1379739.3.peg.3493"/>
<dbReference type="SUPFAM" id="SSF47413">
    <property type="entry name" value="lambda repressor-like DNA-binding domains"/>
    <property type="match status" value="1"/>
</dbReference>
<proteinExistence type="predicted"/>
<dbReference type="CDD" id="cd00093">
    <property type="entry name" value="HTH_XRE"/>
    <property type="match status" value="1"/>
</dbReference>
<dbReference type="AlphaFoldDB" id="A0A0D1AP08"/>
<dbReference type="PROSITE" id="PS50943">
    <property type="entry name" value="HTH_CROC1"/>
    <property type="match status" value="1"/>
</dbReference>
<evidence type="ECO:0000256" key="1">
    <source>
        <dbReference type="ARBA" id="ARBA00023125"/>
    </source>
</evidence>
<reference evidence="3 4" key="1">
    <citation type="submission" date="2014-06" db="EMBL/GenBank/DDBJ databases">
        <title>Genome characterization of distinct group I Clostridium botulinum lineages.</title>
        <authorList>
            <person name="Giordani F."/>
            <person name="Anselmo A."/>
            <person name="Fillo S."/>
            <person name="Palozzi A.M."/>
            <person name="Fortunato A."/>
            <person name="Gentile B."/>
            <person name="Ciammaruconi A."/>
            <person name="Anniballi F."/>
            <person name="De Medici D."/>
            <person name="Lista F."/>
        </authorList>
    </citation>
    <scope>NUCLEOTIDE SEQUENCE [LARGE SCALE GENOMIC DNA]</scope>
    <source>
        <strain evidence="3 4">B2 450</strain>
    </source>
</reference>
<dbReference type="GO" id="GO:0003677">
    <property type="term" value="F:DNA binding"/>
    <property type="evidence" value="ECO:0007669"/>
    <property type="project" value="UniProtKB-KW"/>
</dbReference>
<evidence type="ECO:0000259" key="2">
    <source>
        <dbReference type="PROSITE" id="PS50943"/>
    </source>
</evidence>
<dbReference type="Proteomes" id="UP000032250">
    <property type="component" value="Unassembled WGS sequence"/>
</dbReference>